<reference evidence="4" key="1">
    <citation type="journal article" date="2023" name="Commun. Biol.">
        <title>Genome analysis of Parmales, the sister group of diatoms, reveals the evolutionary specialization of diatoms from phago-mixotrophs to photoautotrophs.</title>
        <authorList>
            <person name="Ban H."/>
            <person name="Sato S."/>
            <person name="Yoshikawa S."/>
            <person name="Yamada K."/>
            <person name="Nakamura Y."/>
            <person name="Ichinomiya M."/>
            <person name="Sato N."/>
            <person name="Blanc-Mathieu R."/>
            <person name="Endo H."/>
            <person name="Kuwata A."/>
            <person name="Ogata H."/>
        </authorList>
    </citation>
    <scope>NUCLEOTIDE SEQUENCE [LARGE SCALE GENOMIC DNA]</scope>
    <source>
        <strain evidence="4">NIES 3700</strain>
    </source>
</reference>
<dbReference type="SUPFAM" id="SSF52540">
    <property type="entry name" value="P-loop containing nucleoside triphosphate hydrolases"/>
    <property type="match status" value="1"/>
</dbReference>
<feature type="region of interest" description="Disordered" evidence="1">
    <location>
        <begin position="1254"/>
        <end position="1343"/>
    </location>
</feature>
<dbReference type="EMBL" id="BRXW01000208">
    <property type="protein sequence ID" value="GMI14130.1"/>
    <property type="molecule type" value="Genomic_DNA"/>
</dbReference>
<feature type="compositionally biased region" description="Acidic residues" evidence="1">
    <location>
        <begin position="1255"/>
        <end position="1301"/>
    </location>
</feature>
<dbReference type="Proteomes" id="UP001165122">
    <property type="component" value="Unassembled WGS sequence"/>
</dbReference>
<gene>
    <name evidence="3" type="ORF">TrLO_g5404</name>
</gene>
<dbReference type="InterPro" id="IPR041679">
    <property type="entry name" value="DNA2/NAM7-like_C"/>
</dbReference>
<dbReference type="Gene3D" id="3.40.50.300">
    <property type="entry name" value="P-loop containing nucleotide triphosphate hydrolases"/>
    <property type="match status" value="3"/>
</dbReference>
<keyword evidence="4" id="KW-1185">Reference proteome</keyword>
<organism evidence="3 4">
    <name type="scientific">Triparma laevis f. longispina</name>
    <dbReference type="NCBI Taxonomy" id="1714387"/>
    <lineage>
        <taxon>Eukaryota</taxon>
        <taxon>Sar</taxon>
        <taxon>Stramenopiles</taxon>
        <taxon>Ochrophyta</taxon>
        <taxon>Bolidophyceae</taxon>
        <taxon>Parmales</taxon>
        <taxon>Triparmaceae</taxon>
        <taxon>Triparma</taxon>
    </lineage>
</organism>
<dbReference type="InterPro" id="IPR027417">
    <property type="entry name" value="P-loop_NTPase"/>
</dbReference>
<dbReference type="Pfam" id="PF13087">
    <property type="entry name" value="AAA_12"/>
    <property type="match status" value="1"/>
</dbReference>
<dbReference type="PANTHER" id="PTHR10887">
    <property type="entry name" value="DNA2/NAM7 HELICASE FAMILY"/>
    <property type="match status" value="1"/>
</dbReference>
<feature type="compositionally biased region" description="Acidic residues" evidence="1">
    <location>
        <begin position="1408"/>
        <end position="1429"/>
    </location>
</feature>
<dbReference type="OrthoDB" id="306218at2759"/>
<evidence type="ECO:0000313" key="3">
    <source>
        <dbReference type="EMBL" id="GMI14130.1"/>
    </source>
</evidence>
<feature type="compositionally biased region" description="Acidic residues" evidence="1">
    <location>
        <begin position="1313"/>
        <end position="1330"/>
    </location>
</feature>
<name>A0A9W7FLD0_9STRA</name>
<dbReference type="InterPro" id="IPR045055">
    <property type="entry name" value="DNA2/NAM7-like"/>
</dbReference>
<evidence type="ECO:0000256" key="1">
    <source>
        <dbReference type="SAM" id="MobiDB-lite"/>
    </source>
</evidence>
<evidence type="ECO:0000313" key="4">
    <source>
        <dbReference type="Proteomes" id="UP001165122"/>
    </source>
</evidence>
<comment type="caution">
    <text evidence="3">The sequence shown here is derived from an EMBL/GenBank/DDBJ whole genome shotgun (WGS) entry which is preliminary data.</text>
</comment>
<proteinExistence type="predicted"/>
<feature type="region of interest" description="Disordered" evidence="1">
    <location>
        <begin position="1386"/>
        <end position="1440"/>
    </location>
</feature>
<feature type="region of interest" description="Disordered" evidence="1">
    <location>
        <begin position="229"/>
        <end position="253"/>
    </location>
</feature>
<sequence>MSNNPPETSTTADKLCDLLSFVSKCSHSSYADVSNSEDSLIFSPKTFALLTRLTADGNGLGEKYQKLLSDDIQSFLTFYKSSTSSTNTYLRVCRPTAIPAFPIPSDLAPFIPKAIFKKPNSEIQVTPMNLKQSRDRFLRKYKYWSHRELARKIVAPIYSSLFDMMDSERREIFFGLGQCYQQRASAVNSHILEIKCEITIASDGALLLHPAPYSGVGVCAKTLTQIMSNNNPNGANDDDDDDDSPAPPSPAPSAAAVHKIAKELFPQTIYPAHPPTFKSIIKKIAIKISPEATFKTLKSHAYSNADASLPQNLVIDDSFTLFSRPPPASIFARDALAFKAIVQQTPEFIPTPCLNFVDGPSAGISSRSSPAVSSQFFSYLKSFVSSSQDPKHAITSDFPLPTSASQDQIAAMLSSGAPAVVVEGPPGCGKSHSIANVICHYLASGKRVLVTSKNSSALAVLKDRLPSSLRSLIVDVSVSEAEGMQHLQTTVENLAERVSMTVNTSASGVGLAGNAAASEAIQSKVDKISSVLLSEAAQEVEFWGSERGQQLKESILLASTKTALFSKIMNSVTVADITEGVKLSENILHLADELSEFNVQLNLDFEAEDAQEVFYHAQQLVSRKAKYLLGTIKNLSASSLSTIPLVGTKTKEILSKANLAVEKIQIDGGAATTVLHWQTVSKQMMLVDSLRKLESDVPDHEEEFGVFVPTVVRTFLPFLRACLAVARARSDAKLRSLVSTLSGVNDKEAGRRVLEGGLFDRKRKLVESKIMEQLVENFTPEAASALIKFAQMAAKLNFRSEEGSAKRLTERQQRHRAEYMEAFDGCVHYIPCWIMPAARVSTYLRPKLGKFDLVIVDEASQSDITILPALLRAKQWLIVGDSRQVSPSESFISENVLTSLRATLPTSTFFSDELLPGSMSFFELASQAFPTNRVILSEHFRCDQRIISYCNDQFYRSRLLPLRIPTSSTRFDPAVIDCYIPDGEKTGKVNKKECKFICDDIVKVIGEAEKRSDEEVITFGVISLIGEEQAKCVKTELMNRLGPATYNKHRILCGAPPRFQGAEKDIIYLSLVASKGAVPSQVQNLHRQRYNVAMSRARNRVTLVRSLKAADVSNGNDVKKELINFFEKKGEEGRGGEEGDLEGEGFGDLDYVSKIIALRLRNLGYAVHLMGGVWVGGFFVESPKGPRVAFHTEFTFCGRDDNLKEREGIVKQQRVLERVGWVCFRISGLRWVVEEKRVFGEVLEVLRREGVELDLGGEEEDGGGGDEDGGDEGGDDMDEDKGDDKDDDEDNDDDDDNDADNESGAKEVIVIESDSDGDGDDLDQDDDDSVSPDPNLQPSAYGSTIAGFSSFASSSLDADVVRIFKEEDDDNDGDENGDAVADIDMIIESLTPSPSTRKTKKKRKKWEGEEEWKEDEEDEEDECESDDTVEYEKVNKKTKK</sequence>
<accession>A0A9W7FLD0</accession>
<evidence type="ECO:0000259" key="2">
    <source>
        <dbReference type="Pfam" id="PF13087"/>
    </source>
</evidence>
<protein>
    <recommendedName>
        <fullName evidence="2">DNA2/NAM7 helicase-like C-terminal domain-containing protein</fullName>
    </recommendedName>
</protein>
<feature type="domain" description="DNA2/NAM7 helicase-like C-terminal" evidence="2">
    <location>
        <begin position="919"/>
        <end position="1104"/>
    </location>
</feature>
<dbReference type="PANTHER" id="PTHR10887:SF495">
    <property type="entry name" value="HELICASE SENATAXIN ISOFORM X1-RELATED"/>
    <property type="match status" value="1"/>
</dbReference>
<feature type="compositionally biased region" description="Basic and acidic residues" evidence="1">
    <location>
        <begin position="1430"/>
        <end position="1440"/>
    </location>
</feature>